<dbReference type="EMBL" id="JAWDGP010006215">
    <property type="protein sequence ID" value="KAK3745554.1"/>
    <property type="molecule type" value="Genomic_DNA"/>
</dbReference>
<organism evidence="1 2">
    <name type="scientific">Elysia crispata</name>
    <name type="common">lettuce slug</name>
    <dbReference type="NCBI Taxonomy" id="231223"/>
    <lineage>
        <taxon>Eukaryota</taxon>
        <taxon>Metazoa</taxon>
        <taxon>Spiralia</taxon>
        <taxon>Lophotrochozoa</taxon>
        <taxon>Mollusca</taxon>
        <taxon>Gastropoda</taxon>
        <taxon>Heterobranchia</taxon>
        <taxon>Euthyneura</taxon>
        <taxon>Panpulmonata</taxon>
        <taxon>Sacoglossa</taxon>
        <taxon>Placobranchoidea</taxon>
        <taxon>Plakobranchidae</taxon>
        <taxon>Elysia</taxon>
    </lineage>
</organism>
<reference evidence="1" key="1">
    <citation type="journal article" date="2023" name="G3 (Bethesda)">
        <title>A reference genome for the long-term kleptoplast-retaining sea slug Elysia crispata morphotype clarki.</title>
        <authorList>
            <person name="Eastman K.E."/>
            <person name="Pendleton A.L."/>
            <person name="Shaikh M.A."/>
            <person name="Suttiyut T."/>
            <person name="Ogas R."/>
            <person name="Tomko P."/>
            <person name="Gavelis G."/>
            <person name="Widhalm J.R."/>
            <person name="Wisecaver J.H."/>
        </authorList>
    </citation>
    <scope>NUCLEOTIDE SEQUENCE</scope>
    <source>
        <strain evidence="1">ECLA1</strain>
    </source>
</reference>
<dbReference type="Proteomes" id="UP001283361">
    <property type="component" value="Unassembled WGS sequence"/>
</dbReference>
<comment type="caution">
    <text evidence="1">The sequence shown here is derived from an EMBL/GenBank/DDBJ whole genome shotgun (WGS) entry which is preliminary data.</text>
</comment>
<dbReference type="AlphaFoldDB" id="A0AAE0YIT9"/>
<name>A0AAE0YIT9_9GAST</name>
<protein>
    <submittedName>
        <fullName evidence="1">Uncharacterized protein</fullName>
    </submittedName>
</protein>
<sequence>MSLDVKRLQHSSGASSLISLFGYSNEIFSHTRSNVSLYNVARLRAKTKVRHTLVRKALFAGVAACSTHTEDALERQIDRFSNRRLRWLGSAQARTTRIPRDLVYGQVAAGSGHVTVRDMREVRTVPYYTGRPVPSV</sequence>
<accession>A0AAE0YIT9</accession>
<evidence type="ECO:0000313" key="1">
    <source>
        <dbReference type="EMBL" id="KAK3745554.1"/>
    </source>
</evidence>
<gene>
    <name evidence="1" type="ORF">RRG08_040229</name>
</gene>
<evidence type="ECO:0000313" key="2">
    <source>
        <dbReference type="Proteomes" id="UP001283361"/>
    </source>
</evidence>
<proteinExistence type="predicted"/>
<keyword evidence="2" id="KW-1185">Reference proteome</keyword>